<sequence>MKKNAFLSYEVIRSSQCNHCRKGNSFLLTQVFITVENLSKLSAKIFKNNSCFIQNKI</sequence>
<comment type="caution">
    <text evidence="1">The sequence shown here is derived from an EMBL/GenBank/DDBJ whole genome shotgun (WGS) entry which is preliminary data.</text>
</comment>
<organism evidence="1 2">
    <name type="scientific">Bacteroides pyogenes JCM 6292</name>
    <dbReference type="NCBI Taxonomy" id="1235809"/>
    <lineage>
        <taxon>Bacteria</taxon>
        <taxon>Pseudomonadati</taxon>
        <taxon>Bacteroidota</taxon>
        <taxon>Bacteroidia</taxon>
        <taxon>Bacteroidales</taxon>
        <taxon>Bacteroidaceae</taxon>
        <taxon>Bacteroides</taxon>
    </lineage>
</organism>
<accession>W4P3K8</accession>
<reference evidence="1 2" key="1">
    <citation type="journal article" date="2014" name="Genome Announc.">
        <title>Draft Genome Sequences of Three Strains of Bacteroides pyogenes Isolated from a Cat and Swine.</title>
        <authorList>
            <person name="Sakamoto M."/>
            <person name="Oshima K."/>
            <person name="Suda W."/>
            <person name="Kitamura K."/>
            <person name="Iida T."/>
            <person name="Hattori M."/>
            <person name="Ohkuma M."/>
        </authorList>
    </citation>
    <scope>NUCLEOTIDE SEQUENCE [LARGE SCALE GENOMIC DNA]</scope>
    <source>
        <strain evidence="1 2">JCM 6292</strain>
    </source>
</reference>
<dbReference type="EMBL" id="BAIQ01000002">
    <property type="protein sequence ID" value="GAE14275.1"/>
    <property type="molecule type" value="Genomic_DNA"/>
</dbReference>
<proteinExistence type="predicted"/>
<evidence type="ECO:0000313" key="2">
    <source>
        <dbReference type="Proteomes" id="UP000018861"/>
    </source>
</evidence>
<name>W4P3K8_9BACE</name>
<gene>
    <name evidence="1" type="ORF">JCM6292_388</name>
</gene>
<protein>
    <submittedName>
        <fullName evidence="1">Uncharacterized protein</fullName>
    </submittedName>
</protein>
<dbReference type="Proteomes" id="UP000018861">
    <property type="component" value="Unassembled WGS sequence"/>
</dbReference>
<evidence type="ECO:0000313" key="1">
    <source>
        <dbReference type="EMBL" id="GAE14275.1"/>
    </source>
</evidence>
<dbReference type="AlphaFoldDB" id="W4P3K8"/>